<accession>A0ACD3RSL2</accession>
<proteinExistence type="predicted"/>
<evidence type="ECO:0000313" key="2">
    <source>
        <dbReference type="Proteomes" id="UP000793456"/>
    </source>
</evidence>
<reference evidence="1" key="1">
    <citation type="submission" date="2018-11" db="EMBL/GenBank/DDBJ databases">
        <title>The sequence and de novo assembly of Larimichthys crocea genome using PacBio and Hi-C technologies.</title>
        <authorList>
            <person name="Xu P."/>
            <person name="Chen B."/>
            <person name="Zhou Z."/>
            <person name="Ke Q."/>
            <person name="Wu Y."/>
            <person name="Bai H."/>
            <person name="Pu F."/>
        </authorList>
    </citation>
    <scope>NUCLEOTIDE SEQUENCE</scope>
    <source>
        <tissue evidence="1">Muscle</tissue>
    </source>
</reference>
<comment type="caution">
    <text evidence="1">The sequence shown here is derived from an EMBL/GenBank/DDBJ whole genome shotgun (WGS) entry which is preliminary data.</text>
</comment>
<dbReference type="EMBL" id="CM011675">
    <property type="protein sequence ID" value="TMS22285.1"/>
    <property type="molecule type" value="Genomic_DNA"/>
</dbReference>
<protein>
    <submittedName>
        <fullName evidence="1">Uncharacterized protein</fullName>
    </submittedName>
</protein>
<name>A0ACD3RSL2_LARCR</name>
<dbReference type="Proteomes" id="UP000793456">
    <property type="component" value="Chromosome II"/>
</dbReference>
<sequence length="79" mass="8553">MGRKKQGKFVQPANKGKEKRHKMKGKSVEAFTEEMHTAFEASLHLEEGAEAPLGETAMSTCHVGVGSLATPNVVLAESW</sequence>
<keyword evidence="2" id="KW-1185">Reference proteome</keyword>
<organism evidence="1 2">
    <name type="scientific">Larimichthys crocea</name>
    <name type="common">Large yellow croaker</name>
    <name type="synonym">Pseudosciaena crocea</name>
    <dbReference type="NCBI Taxonomy" id="215358"/>
    <lineage>
        <taxon>Eukaryota</taxon>
        <taxon>Metazoa</taxon>
        <taxon>Chordata</taxon>
        <taxon>Craniata</taxon>
        <taxon>Vertebrata</taxon>
        <taxon>Euteleostomi</taxon>
        <taxon>Actinopterygii</taxon>
        <taxon>Neopterygii</taxon>
        <taxon>Teleostei</taxon>
        <taxon>Neoteleostei</taxon>
        <taxon>Acanthomorphata</taxon>
        <taxon>Eupercaria</taxon>
        <taxon>Sciaenidae</taxon>
        <taxon>Larimichthys</taxon>
    </lineage>
</organism>
<gene>
    <name evidence="1" type="ORF">E3U43_012550</name>
</gene>
<evidence type="ECO:0000313" key="1">
    <source>
        <dbReference type="EMBL" id="TMS22285.1"/>
    </source>
</evidence>